<dbReference type="SMART" id="SM00345">
    <property type="entry name" value="HTH_GNTR"/>
    <property type="match status" value="1"/>
</dbReference>
<proteinExistence type="predicted"/>
<dbReference type="AlphaFoldDB" id="A0A9X2KU18"/>
<dbReference type="PANTHER" id="PTHR38445:SF10">
    <property type="entry name" value="GNTR-FAMILY TRANSCRIPTIONAL REGULATOR"/>
    <property type="match status" value="1"/>
</dbReference>
<dbReference type="CDD" id="cd07377">
    <property type="entry name" value="WHTH_GntR"/>
    <property type="match status" value="1"/>
</dbReference>
<keyword evidence="4" id="KW-0175">Coiled coil</keyword>
<comment type="caution">
    <text evidence="6">The sequence shown here is derived from an EMBL/GenBank/DDBJ whole genome shotgun (WGS) entry which is preliminary data.</text>
</comment>
<dbReference type="Proteomes" id="UP001139319">
    <property type="component" value="Unassembled WGS sequence"/>
</dbReference>
<evidence type="ECO:0000313" key="7">
    <source>
        <dbReference type="Proteomes" id="UP001139319"/>
    </source>
</evidence>
<dbReference type="Gene3D" id="1.10.10.10">
    <property type="entry name" value="Winged helix-like DNA-binding domain superfamily/Winged helix DNA-binding domain"/>
    <property type="match status" value="1"/>
</dbReference>
<evidence type="ECO:0000259" key="5">
    <source>
        <dbReference type="PROSITE" id="PS50949"/>
    </source>
</evidence>
<name>A0A9X2KU18_9GAMM</name>
<dbReference type="PROSITE" id="PS50949">
    <property type="entry name" value="HTH_GNTR"/>
    <property type="match status" value="1"/>
</dbReference>
<dbReference type="InterPro" id="IPR036390">
    <property type="entry name" value="WH_DNA-bd_sf"/>
</dbReference>
<sequence length="120" mass="13702">MQWRDDQPIYRQLYQRMVALIVAGDIAPGEALPSVRQVAADYQINHLTVAKAYQALVDEQLVEKRRGLGMFVCEGADARLLEREREQFVQQLPELLAQAKRLGIDKATLLQTIENLKEQP</sequence>
<keyword evidence="2" id="KW-0238">DNA-binding</keyword>
<dbReference type="PANTHER" id="PTHR38445">
    <property type="entry name" value="HTH-TYPE TRANSCRIPTIONAL REPRESSOR YTRA"/>
    <property type="match status" value="1"/>
</dbReference>
<dbReference type="Gene3D" id="6.10.250.1220">
    <property type="match status" value="1"/>
</dbReference>
<evidence type="ECO:0000256" key="4">
    <source>
        <dbReference type="SAM" id="Coils"/>
    </source>
</evidence>
<reference evidence="6" key="2">
    <citation type="submission" date="2023-01" db="EMBL/GenBank/DDBJ databases">
        <title>Gilvimarinus xylanilyticus HB14 isolated from Caulerpa lentillifera aquaculture base in Hainan, China.</title>
        <authorList>
            <person name="Zhang Y.-J."/>
        </authorList>
    </citation>
    <scope>NUCLEOTIDE SEQUENCE</scope>
    <source>
        <strain evidence="6">HB14</strain>
    </source>
</reference>
<reference evidence="6" key="1">
    <citation type="submission" date="2022-05" db="EMBL/GenBank/DDBJ databases">
        <authorList>
            <person name="Sun H.-N."/>
        </authorList>
    </citation>
    <scope>NUCLEOTIDE SEQUENCE</scope>
    <source>
        <strain evidence="6">HB14</strain>
    </source>
</reference>
<keyword evidence="3" id="KW-0804">Transcription</keyword>
<dbReference type="EMBL" id="JAMFTH010000005">
    <property type="protein sequence ID" value="MCP8900446.1"/>
    <property type="molecule type" value="Genomic_DNA"/>
</dbReference>
<dbReference type="InterPro" id="IPR000524">
    <property type="entry name" value="Tscrpt_reg_HTH_GntR"/>
</dbReference>
<feature type="domain" description="HTH gntR-type" evidence="5">
    <location>
        <begin position="7"/>
        <end position="75"/>
    </location>
</feature>
<evidence type="ECO:0000256" key="2">
    <source>
        <dbReference type="ARBA" id="ARBA00023125"/>
    </source>
</evidence>
<keyword evidence="1" id="KW-0805">Transcription regulation</keyword>
<dbReference type="SUPFAM" id="SSF46785">
    <property type="entry name" value="Winged helix' DNA-binding domain"/>
    <property type="match status" value="1"/>
</dbReference>
<protein>
    <submittedName>
        <fullName evidence="6">GntR family transcriptional regulator</fullName>
    </submittedName>
</protein>
<accession>A0A9X2KU18</accession>
<organism evidence="6 7">
    <name type="scientific">Gilvimarinus xylanilyticus</name>
    <dbReference type="NCBI Taxonomy" id="2944139"/>
    <lineage>
        <taxon>Bacteria</taxon>
        <taxon>Pseudomonadati</taxon>
        <taxon>Pseudomonadota</taxon>
        <taxon>Gammaproteobacteria</taxon>
        <taxon>Cellvibrionales</taxon>
        <taxon>Cellvibrionaceae</taxon>
        <taxon>Gilvimarinus</taxon>
    </lineage>
</organism>
<feature type="coiled-coil region" evidence="4">
    <location>
        <begin position="78"/>
        <end position="119"/>
    </location>
</feature>
<dbReference type="InterPro" id="IPR036388">
    <property type="entry name" value="WH-like_DNA-bd_sf"/>
</dbReference>
<evidence type="ECO:0000256" key="1">
    <source>
        <dbReference type="ARBA" id="ARBA00023015"/>
    </source>
</evidence>
<dbReference type="RefSeq" id="WP_253968738.1">
    <property type="nucleotide sequence ID" value="NZ_JAMFTH010000005.1"/>
</dbReference>
<dbReference type="GO" id="GO:0003700">
    <property type="term" value="F:DNA-binding transcription factor activity"/>
    <property type="evidence" value="ECO:0007669"/>
    <property type="project" value="InterPro"/>
</dbReference>
<evidence type="ECO:0000256" key="3">
    <source>
        <dbReference type="ARBA" id="ARBA00023163"/>
    </source>
</evidence>
<keyword evidence="7" id="KW-1185">Reference proteome</keyword>
<evidence type="ECO:0000313" key="6">
    <source>
        <dbReference type="EMBL" id="MCP8900446.1"/>
    </source>
</evidence>
<dbReference type="Pfam" id="PF00392">
    <property type="entry name" value="GntR"/>
    <property type="match status" value="1"/>
</dbReference>
<dbReference type="GO" id="GO:0003677">
    <property type="term" value="F:DNA binding"/>
    <property type="evidence" value="ECO:0007669"/>
    <property type="project" value="UniProtKB-KW"/>
</dbReference>
<gene>
    <name evidence="6" type="ORF">M6D89_14160</name>
</gene>